<dbReference type="EC" id="3.1.3.16" evidence="5"/>
<dbReference type="InterPro" id="IPR000222">
    <property type="entry name" value="PP2C_BS"/>
</dbReference>
<keyword evidence="9 14" id="KW-0904">Protein phosphatase</keyword>
<keyword evidence="17" id="KW-1185">Reference proteome</keyword>
<evidence type="ECO:0000256" key="6">
    <source>
        <dbReference type="ARBA" id="ARBA00022723"/>
    </source>
</evidence>
<evidence type="ECO:0000256" key="8">
    <source>
        <dbReference type="ARBA" id="ARBA00022842"/>
    </source>
</evidence>
<evidence type="ECO:0000256" key="11">
    <source>
        <dbReference type="ARBA" id="ARBA00023211"/>
    </source>
</evidence>
<dbReference type="PROSITE" id="PS51746">
    <property type="entry name" value="PPM_2"/>
    <property type="match status" value="1"/>
</dbReference>
<dbReference type="InterPro" id="IPR015655">
    <property type="entry name" value="PP2C"/>
</dbReference>
<evidence type="ECO:0000256" key="13">
    <source>
        <dbReference type="ARBA" id="ARBA00048336"/>
    </source>
</evidence>
<keyword evidence="10" id="KW-0472">Membrane</keyword>
<comment type="similarity">
    <text evidence="4 14">Belongs to the PP2C family.</text>
</comment>
<evidence type="ECO:0000256" key="2">
    <source>
        <dbReference type="ARBA" id="ARBA00001946"/>
    </source>
</evidence>
<dbReference type="EMBL" id="CAMPGE010011001">
    <property type="protein sequence ID" value="CAI2369844.1"/>
    <property type="molecule type" value="Genomic_DNA"/>
</dbReference>
<reference evidence="16" key="1">
    <citation type="submission" date="2023-07" db="EMBL/GenBank/DDBJ databases">
        <authorList>
            <consortium name="AG Swart"/>
            <person name="Singh M."/>
            <person name="Singh A."/>
            <person name="Seah K."/>
            <person name="Emmerich C."/>
        </authorList>
    </citation>
    <scope>NUCLEOTIDE SEQUENCE</scope>
    <source>
        <strain evidence="16">DP1</strain>
    </source>
</reference>
<keyword evidence="11" id="KW-0464">Manganese</keyword>
<comment type="catalytic activity">
    <reaction evidence="13">
        <text>O-phospho-L-threonyl-[protein] + H2O = L-threonyl-[protein] + phosphate</text>
        <dbReference type="Rhea" id="RHEA:47004"/>
        <dbReference type="Rhea" id="RHEA-COMP:11060"/>
        <dbReference type="Rhea" id="RHEA-COMP:11605"/>
        <dbReference type="ChEBI" id="CHEBI:15377"/>
        <dbReference type="ChEBI" id="CHEBI:30013"/>
        <dbReference type="ChEBI" id="CHEBI:43474"/>
        <dbReference type="ChEBI" id="CHEBI:61977"/>
        <dbReference type="EC" id="3.1.3.16"/>
    </reaction>
</comment>
<proteinExistence type="inferred from homology"/>
<evidence type="ECO:0000256" key="3">
    <source>
        <dbReference type="ARBA" id="ARBA00004170"/>
    </source>
</evidence>
<accession>A0AAD1URB6</accession>
<evidence type="ECO:0000256" key="9">
    <source>
        <dbReference type="ARBA" id="ARBA00022912"/>
    </source>
</evidence>
<evidence type="ECO:0000256" key="5">
    <source>
        <dbReference type="ARBA" id="ARBA00013081"/>
    </source>
</evidence>
<gene>
    <name evidence="16" type="ORF">ECRASSUSDP1_LOCUS11148</name>
</gene>
<dbReference type="Proteomes" id="UP001295684">
    <property type="component" value="Unassembled WGS sequence"/>
</dbReference>
<evidence type="ECO:0000256" key="14">
    <source>
        <dbReference type="RuleBase" id="RU003465"/>
    </source>
</evidence>
<evidence type="ECO:0000256" key="4">
    <source>
        <dbReference type="ARBA" id="ARBA00006702"/>
    </source>
</evidence>
<keyword evidence="6" id="KW-0479">Metal-binding</keyword>
<comment type="subcellular location">
    <subcellularLocation>
        <location evidence="3">Membrane</location>
        <topology evidence="3">Peripheral membrane protein</topology>
    </subcellularLocation>
</comment>
<dbReference type="Gene3D" id="3.60.40.10">
    <property type="entry name" value="PPM-type phosphatase domain"/>
    <property type="match status" value="1"/>
</dbReference>
<dbReference type="SMART" id="SM00332">
    <property type="entry name" value="PP2Cc"/>
    <property type="match status" value="1"/>
</dbReference>
<evidence type="ECO:0000256" key="1">
    <source>
        <dbReference type="ARBA" id="ARBA00001936"/>
    </source>
</evidence>
<dbReference type="PROSITE" id="PS01032">
    <property type="entry name" value="PPM_1"/>
    <property type="match status" value="1"/>
</dbReference>
<evidence type="ECO:0000313" key="16">
    <source>
        <dbReference type="EMBL" id="CAI2369844.1"/>
    </source>
</evidence>
<dbReference type="SUPFAM" id="SSF81606">
    <property type="entry name" value="PP2C-like"/>
    <property type="match status" value="1"/>
</dbReference>
<evidence type="ECO:0000313" key="17">
    <source>
        <dbReference type="Proteomes" id="UP001295684"/>
    </source>
</evidence>
<keyword evidence="8" id="KW-0460">Magnesium</keyword>
<evidence type="ECO:0000256" key="12">
    <source>
        <dbReference type="ARBA" id="ARBA00047761"/>
    </source>
</evidence>
<dbReference type="GO" id="GO:0004722">
    <property type="term" value="F:protein serine/threonine phosphatase activity"/>
    <property type="evidence" value="ECO:0007669"/>
    <property type="project" value="UniProtKB-EC"/>
</dbReference>
<organism evidence="16 17">
    <name type="scientific">Euplotes crassus</name>
    <dbReference type="NCBI Taxonomy" id="5936"/>
    <lineage>
        <taxon>Eukaryota</taxon>
        <taxon>Sar</taxon>
        <taxon>Alveolata</taxon>
        <taxon>Ciliophora</taxon>
        <taxon>Intramacronucleata</taxon>
        <taxon>Spirotrichea</taxon>
        <taxon>Hypotrichia</taxon>
        <taxon>Euplotida</taxon>
        <taxon>Euplotidae</taxon>
        <taxon>Moneuplotes</taxon>
    </lineage>
</organism>
<comment type="cofactor">
    <cofactor evidence="1">
        <name>Mn(2+)</name>
        <dbReference type="ChEBI" id="CHEBI:29035"/>
    </cofactor>
</comment>
<comment type="catalytic activity">
    <reaction evidence="12">
        <text>O-phospho-L-seryl-[protein] + H2O = L-seryl-[protein] + phosphate</text>
        <dbReference type="Rhea" id="RHEA:20629"/>
        <dbReference type="Rhea" id="RHEA-COMP:9863"/>
        <dbReference type="Rhea" id="RHEA-COMP:11604"/>
        <dbReference type="ChEBI" id="CHEBI:15377"/>
        <dbReference type="ChEBI" id="CHEBI:29999"/>
        <dbReference type="ChEBI" id="CHEBI:43474"/>
        <dbReference type="ChEBI" id="CHEBI:83421"/>
        <dbReference type="EC" id="3.1.3.16"/>
    </reaction>
</comment>
<dbReference type="PANTHER" id="PTHR13832:SF803">
    <property type="entry name" value="PROTEIN PHOSPHATASE 1G"/>
    <property type="match status" value="1"/>
</dbReference>
<feature type="domain" description="PPM-type phosphatase" evidence="15">
    <location>
        <begin position="23"/>
        <end position="308"/>
    </location>
</feature>
<dbReference type="Pfam" id="PF00481">
    <property type="entry name" value="PP2C"/>
    <property type="match status" value="1"/>
</dbReference>
<dbReference type="PANTHER" id="PTHR13832">
    <property type="entry name" value="PROTEIN PHOSPHATASE 2C"/>
    <property type="match status" value="1"/>
</dbReference>
<evidence type="ECO:0000259" key="15">
    <source>
        <dbReference type="PROSITE" id="PS51746"/>
    </source>
</evidence>
<keyword evidence="7 14" id="KW-0378">Hydrolase</keyword>
<sequence length="309" mass="34392">MGAYQARPTTKCEKLEGSVDKIRYGVCSMQGWRKTMEDTHIVDTESLGEGISLFAVFDGHGGTEVSEYLKNNFVKVLKDNKNFIKKDYELALIQTFKELDQSLITPEVNDELIGFSTAPKELWEKPEIEGVAYSVGSTACVALVTLDAIFVANLGDSRCIISKKSKAYEMSIDHKPNLDSEKKRITAAGGFIKDNRIKGVLNLSRSFGDMGYKCDPERSPKKQMVINVPDICEQKRTKDLDFLFIACDGIWECMTSSEVCKFIGGKIKKHKKKMATLVQALFNKNLANDVKTSRGKGTDNMTGILVALK</sequence>
<evidence type="ECO:0000256" key="7">
    <source>
        <dbReference type="ARBA" id="ARBA00022801"/>
    </source>
</evidence>
<dbReference type="AlphaFoldDB" id="A0AAD1URB6"/>
<dbReference type="GO" id="GO:0016020">
    <property type="term" value="C:membrane"/>
    <property type="evidence" value="ECO:0007669"/>
    <property type="project" value="UniProtKB-SubCell"/>
</dbReference>
<dbReference type="GO" id="GO:0046872">
    <property type="term" value="F:metal ion binding"/>
    <property type="evidence" value="ECO:0007669"/>
    <property type="project" value="UniProtKB-KW"/>
</dbReference>
<dbReference type="InterPro" id="IPR036457">
    <property type="entry name" value="PPM-type-like_dom_sf"/>
</dbReference>
<dbReference type="InterPro" id="IPR001932">
    <property type="entry name" value="PPM-type_phosphatase-like_dom"/>
</dbReference>
<dbReference type="CDD" id="cd00143">
    <property type="entry name" value="PP2Cc"/>
    <property type="match status" value="1"/>
</dbReference>
<protein>
    <recommendedName>
        <fullName evidence="5">protein-serine/threonine phosphatase</fullName>
        <ecNumber evidence="5">3.1.3.16</ecNumber>
    </recommendedName>
</protein>
<evidence type="ECO:0000256" key="10">
    <source>
        <dbReference type="ARBA" id="ARBA00023136"/>
    </source>
</evidence>
<comment type="caution">
    <text evidence="16">The sequence shown here is derived from an EMBL/GenBank/DDBJ whole genome shotgun (WGS) entry which is preliminary data.</text>
</comment>
<comment type="cofactor">
    <cofactor evidence="2">
        <name>Mg(2+)</name>
        <dbReference type="ChEBI" id="CHEBI:18420"/>
    </cofactor>
</comment>
<name>A0AAD1URB6_EUPCR</name>